<dbReference type="OrthoDB" id="9928108at2759"/>
<proteinExistence type="predicted"/>
<dbReference type="AlphaFoldDB" id="A0A8C4XIQ7"/>
<dbReference type="InterPro" id="IPR029208">
    <property type="entry name" value="COX14"/>
</dbReference>
<dbReference type="GO" id="GO:0031966">
    <property type="term" value="C:mitochondrial membrane"/>
    <property type="evidence" value="ECO:0007669"/>
    <property type="project" value="UniProtKB-SubCell"/>
</dbReference>
<keyword evidence="2 6" id="KW-0812">Transmembrane</keyword>
<gene>
    <name evidence="7" type="primary">COX14</name>
</gene>
<evidence type="ECO:0000313" key="7">
    <source>
        <dbReference type="Ensembl" id="ENSECRP00000033870.1"/>
    </source>
</evidence>
<evidence type="ECO:0000256" key="2">
    <source>
        <dbReference type="ARBA" id="ARBA00022692"/>
    </source>
</evidence>
<accession>A0A8C4XIQ7</accession>
<evidence type="ECO:0000256" key="4">
    <source>
        <dbReference type="ARBA" id="ARBA00023128"/>
    </source>
</evidence>
<name>A0A8C4XIQ7_ERPCA</name>
<reference evidence="7" key="2">
    <citation type="submission" date="2025-09" db="UniProtKB">
        <authorList>
            <consortium name="Ensembl"/>
        </authorList>
    </citation>
    <scope>IDENTIFICATION</scope>
</reference>
<feature type="transmembrane region" description="Helical" evidence="6">
    <location>
        <begin position="12"/>
        <end position="35"/>
    </location>
</feature>
<evidence type="ECO:0000313" key="8">
    <source>
        <dbReference type="Proteomes" id="UP000694620"/>
    </source>
</evidence>
<keyword evidence="8" id="KW-1185">Reference proteome</keyword>
<dbReference type="PANTHER" id="PTHR36684">
    <property type="entry name" value="CYTOCHROME C OXIDASE ASSEMBLY PROTEIN COX14"/>
    <property type="match status" value="1"/>
</dbReference>
<evidence type="ECO:0000256" key="6">
    <source>
        <dbReference type="SAM" id="Phobius"/>
    </source>
</evidence>
<evidence type="ECO:0000256" key="5">
    <source>
        <dbReference type="ARBA" id="ARBA00023136"/>
    </source>
</evidence>
<dbReference type="Pfam" id="PF14880">
    <property type="entry name" value="COX14"/>
    <property type="match status" value="1"/>
</dbReference>
<evidence type="ECO:0000256" key="3">
    <source>
        <dbReference type="ARBA" id="ARBA00022989"/>
    </source>
</evidence>
<dbReference type="GeneTree" id="ENSGT00390000002190"/>
<keyword evidence="4" id="KW-0496">Mitochondrion</keyword>
<comment type="subcellular location">
    <subcellularLocation>
        <location evidence="1">Mitochondrion membrane</location>
        <topology evidence="1">Single-pass membrane protein</topology>
    </subcellularLocation>
</comment>
<keyword evidence="5 6" id="KW-0472">Membrane</keyword>
<keyword evidence="3 6" id="KW-1133">Transmembrane helix</keyword>
<dbReference type="PANTHER" id="PTHR36684:SF1">
    <property type="entry name" value="CYTOCHROME C OXIDASE ASSEMBLY PROTEIN COX14"/>
    <property type="match status" value="1"/>
</dbReference>
<organism evidence="7 8">
    <name type="scientific">Erpetoichthys calabaricus</name>
    <name type="common">Rope fish</name>
    <name type="synonym">Calamoichthys calabaricus</name>
    <dbReference type="NCBI Taxonomy" id="27687"/>
    <lineage>
        <taxon>Eukaryota</taxon>
        <taxon>Metazoa</taxon>
        <taxon>Chordata</taxon>
        <taxon>Craniata</taxon>
        <taxon>Vertebrata</taxon>
        <taxon>Euteleostomi</taxon>
        <taxon>Actinopterygii</taxon>
        <taxon>Polypteriformes</taxon>
        <taxon>Polypteridae</taxon>
        <taxon>Erpetoichthys</taxon>
    </lineage>
</organism>
<dbReference type="Proteomes" id="UP000694620">
    <property type="component" value="Unassembled WGS sequence"/>
</dbReference>
<reference evidence="7" key="1">
    <citation type="submission" date="2025-08" db="UniProtKB">
        <authorList>
            <consortium name="Ensembl"/>
        </authorList>
    </citation>
    <scope>IDENTIFICATION</scope>
</reference>
<protein>
    <submittedName>
        <fullName evidence="7">Cytochrome c oxidase assembly factor COX14</fullName>
    </submittedName>
</protein>
<evidence type="ECO:0000256" key="1">
    <source>
        <dbReference type="ARBA" id="ARBA00004304"/>
    </source>
</evidence>
<dbReference type="Ensembl" id="ENSECRT00000034604.1">
    <property type="protein sequence ID" value="ENSECRP00000033870.1"/>
    <property type="gene ID" value="ENSECRG00000022898.1"/>
</dbReference>
<sequence>MVSGKQLADFGYRAFSGSMMLLTVYAGYLCTMRAYRFFERKKELKLAAENQSESSMSD</sequence>